<dbReference type="InterPro" id="IPR045502">
    <property type="entry name" value="DUF6489"/>
</dbReference>
<evidence type="ECO:0000313" key="1">
    <source>
        <dbReference type="EMBL" id="MBL0406639.1"/>
    </source>
</evidence>
<dbReference type="RefSeq" id="WP_202063507.1">
    <property type="nucleotide sequence ID" value="NZ_JAEQMY010000046.1"/>
</dbReference>
<keyword evidence="2" id="KW-1185">Reference proteome</keyword>
<dbReference type="AlphaFoldDB" id="A0A936ZGM7"/>
<comment type="caution">
    <text evidence="1">The sequence shown here is derived from an EMBL/GenBank/DDBJ whole genome shotgun (WGS) entry which is preliminary data.</text>
</comment>
<evidence type="ECO:0000313" key="2">
    <source>
        <dbReference type="Proteomes" id="UP000605848"/>
    </source>
</evidence>
<name>A0A936ZGM7_9HYPH</name>
<gene>
    <name evidence="1" type="ORF">JKG68_22040</name>
</gene>
<accession>A0A936ZGM7</accession>
<sequence length="75" mass="8630">MNIDCTPEEARAFLGLPDVQPMQEHLMKEMQERLSANLKAMGPNTMMNAWLPTTFKGFEQLQELFASQMNPSRTR</sequence>
<proteinExistence type="predicted"/>
<evidence type="ECO:0008006" key="3">
    <source>
        <dbReference type="Google" id="ProtNLM"/>
    </source>
</evidence>
<dbReference type="Proteomes" id="UP000605848">
    <property type="component" value="Unassembled WGS sequence"/>
</dbReference>
<dbReference type="EMBL" id="JAEQMY010000046">
    <property type="protein sequence ID" value="MBL0406639.1"/>
    <property type="molecule type" value="Genomic_DNA"/>
</dbReference>
<organism evidence="1 2">
    <name type="scientific">Microvirga aerilata</name>
    <dbReference type="NCBI Taxonomy" id="670292"/>
    <lineage>
        <taxon>Bacteria</taxon>
        <taxon>Pseudomonadati</taxon>
        <taxon>Pseudomonadota</taxon>
        <taxon>Alphaproteobacteria</taxon>
        <taxon>Hyphomicrobiales</taxon>
        <taxon>Methylobacteriaceae</taxon>
        <taxon>Microvirga</taxon>
    </lineage>
</organism>
<protein>
    <recommendedName>
        <fullName evidence="3">Ribosomal protein S1</fullName>
    </recommendedName>
</protein>
<dbReference type="Pfam" id="PF20099">
    <property type="entry name" value="DUF6489"/>
    <property type="match status" value="1"/>
</dbReference>
<reference evidence="1" key="1">
    <citation type="submission" date="2021-01" db="EMBL/GenBank/DDBJ databases">
        <title>Microvirga sp.</title>
        <authorList>
            <person name="Kim M.K."/>
        </authorList>
    </citation>
    <scope>NUCLEOTIDE SEQUENCE</scope>
    <source>
        <strain evidence="1">5420S-16</strain>
    </source>
</reference>